<proteinExistence type="predicted"/>
<name>A0A370TNI8_9HELO</name>
<reference evidence="3 4" key="1">
    <citation type="journal article" date="2018" name="IMA Fungus">
        <title>IMA Genome-F 9: Draft genome sequence of Annulohypoxylon stygium, Aspergillus mulundensis, Berkeleyomyces basicola (syn. Thielaviopsis basicola), Ceratocystis smalleyi, two Cercospora beticola strains, Coleophoma cylindrospora, Fusarium fracticaudum, Phialophora cf. hyalina, and Morchella septimelata.</title>
        <authorList>
            <person name="Wingfield B.D."/>
            <person name="Bills G.F."/>
            <person name="Dong Y."/>
            <person name="Huang W."/>
            <person name="Nel W.J."/>
            <person name="Swalarsk-Parry B.S."/>
            <person name="Vaghefi N."/>
            <person name="Wilken P.M."/>
            <person name="An Z."/>
            <person name="de Beer Z.W."/>
            <person name="De Vos L."/>
            <person name="Chen L."/>
            <person name="Duong T.A."/>
            <person name="Gao Y."/>
            <person name="Hammerbacher A."/>
            <person name="Kikkert J.R."/>
            <person name="Li Y."/>
            <person name="Li H."/>
            <person name="Li K."/>
            <person name="Li Q."/>
            <person name="Liu X."/>
            <person name="Ma X."/>
            <person name="Naidoo K."/>
            <person name="Pethybridge S.J."/>
            <person name="Sun J."/>
            <person name="Steenkamp E.T."/>
            <person name="van der Nest M.A."/>
            <person name="van Wyk S."/>
            <person name="Wingfield M.J."/>
            <person name="Xiong C."/>
            <person name="Yue Q."/>
            <person name="Zhang X."/>
        </authorList>
    </citation>
    <scope>NUCLEOTIDE SEQUENCE [LARGE SCALE GENOMIC DNA]</scope>
    <source>
        <strain evidence="3 4">BP 5553</strain>
    </source>
</reference>
<feature type="region of interest" description="Disordered" evidence="1">
    <location>
        <begin position="119"/>
        <end position="157"/>
    </location>
</feature>
<dbReference type="AlphaFoldDB" id="A0A370TNI8"/>
<dbReference type="RefSeq" id="XP_031869749.1">
    <property type="nucleotide sequence ID" value="XM_032013149.1"/>
</dbReference>
<dbReference type="EMBL" id="NPIC01000003">
    <property type="protein sequence ID" value="RDL37093.1"/>
    <property type="molecule type" value="Genomic_DNA"/>
</dbReference>
<evidence type="ECO:0000259" key="2">
    <source>
        <dbReference type="Pfam" id="PF22740"/>
    </source>
</evidence>
<protein>
    <recommendedName>
        <fullName evidence="2">RapZ C-terminal domain-containing protein</fullName>
    </recommendedName>
</protein>
<keyword evidence="4" id="KW-1185">Reference proteome</keyword>
<accession>A0A370TNI8</accession>
<dbReference type="STRING" id="2656787.A0A370TNI8"/>
<dbReference type="GeneID" id="43597375"/>
<feature type="region of interest" description="Disordered" evidence="1">
    <location>
        <begin position="204"/>
        <end position="231"/>
    </location>
</feature>
<gene>
    <name evidence="3" type="ORF">BP5553_04526</name>
</gene>
<feature type="compositionally biased region" description="Basic residues" evidence="1">
    <location>
        <begin position="204"/>
        <end position="216"/>
    </location>
</feature>
<organism evidence="3 4">
    <name type="scientific">Venustampulla echinocandica</name>
    <dbReference type="NCBI Taxonomy" id="2656787"/>
    <lineage>
        <taxon>Eukaryota</taxon>
        <taxon>Fungi</taxon>
        <taxon>Dikarya</taxon>
        <taxon>Ascomycota</taxon>
        <taxon>Pezizomycotina</taxon>
        <taxon>Leotiomycetes</taxon>
        <taxon>Helotiales</taxon>
        <taxon>Pleuroascaceae</taxon>
        <taxon>Venustampulla</taxon>
    </lineage>
</organism>
<evidence type="ECO:0000313" key="3">
    <source>
        <dbReference type="EMBL" id="RDL37093.1"/>
    </source>
</evidence>
<feature type="compositionally biased region" description="Basic and acidic residues" evidence="1">
    <location>
        <begin position="217"/>
        <end position="231"/>
    </location>
</feature>
<feature type="compositionally biased region" description="Basic and acidic residues" evidence="1">
    <location>
        <begin position="124"/>
        <end position="139"/>
    </location>
</feature>
<sequence length="231" mass="25745">MGAVLSGLAKTAPNSQLPLLLITSHGEKPPLNPPPQLQFDIRSLKTPPRHICDTHNGMSKCLQDWANADPGFISCRDAIRLEIQLAAKVTLDGYKKNVLKPYSKSAGVDKDTLCQRAFMGEATPRTDDKETTPDTDKGGDGYALSHELPESTSSFRPSEPGLRVGINCLIGRHRSVAMAEALANMPWPGWEVQVEHRDVWKKCRKSKKTDKRRDRRSRQDENNVRFEEGMG</sequence>
<feature type="domain" description="RapZ C-terminal" evidence="2">
    <location>
        <begin position="160"/>
        <end position="199"/>
    </location>
</feature>
<dbReference type="Pfam" id="PF22740">
    <property type="entry name" value="PapZ_C"/>
    <property type="match status" value="1"/>
</dbReference>
<dbReference type="OrthoDB" id="10267139at2759"/>
<evidence type="ECO:0000313" key="4">
    <source>
        <dbReference type="Proteomes" id="UP000254866"/>
    </source>
</evidence>
<dbReference type="InterPro" id="IPR053931">
    <property type="entry name" value="RapZ_C"/>
</dbReference>
<evidence type="ECO:0000256" key="1">
    <source>
        <dbReference type="SAM" id="MobiDB-lite"/>
    </source>
</evidence>
<dbReference type="Proteomes" id="UP000254866">
    <property type="component" value="Unassembled WGS sequence"/>
</dbReference>
<comment type="caution">
    <text evidence="3">The sequence shown here is derived from an EMBL/GenBank/DDBJ whole genome shotgun (WGS) entry which is preliminary data.</text>
</comment>